<evidence type="ECO:0000256" key="1">
    <source>
        <dbReference type="SAM" id="SignalP"/>
    </source>
</evidence>
<dbReference type="EMBL" id="JACHND010000001">
    <property type="protein sequence ID" value="MBB4699202.1"/>
    <property type="molecule type" value="Genomic_DNA"/>
</dbReference>
<proteinExistence type="predicted"/>
<organism evidence="2 3">
    <name type="scientific">Sphaerisporangium siamense</name>
    <dbReference type="NCBI Taxonomy" id="795645"/>
    <lineage>
        <taxon>Bacteria</taxon>
        <taxon>Bacillati</taxon>
        <taxon>Actinomycetota</taxon>
        <taxon>Actinomycetes</taxon>
        <taxon>Streptosporangiales</taxon>
        <taxon>Streptosporangiaceae</taxon>
        <taxon>Sphaerisporangium</taxon>
    </lineage>
</organism>
<protein>
    <submittedName>
        <fullName evidence="2">Uncharacterized protein</fullName>
    </submittedName>
</protein>
<keyword evidence="3" id="KW-1185">Reference proteome</keyword>
<comment type="caution">
    <text evidence="2">The sequence shown here is derived from an EMBL/GenBank/DDBJ whole genome shotgun (WGS) entry which is preliminary data.</text>
</comment>
<accession>A0A7W7G7J3</accession>
<evidence type="ECO:0000313" key="2">
    <source>
        <dbReference type="EMBL" id="MBB4699202.1"/>
    </source>
</evidence>
<feature type="chain" id="PRO_5030959899" evidence="1">
    <location>
        <begin position="29"/>
        <end position="154"/>
    </location>
</feature>
<evidence type="ECO:0000313" key="3">
    <source>
        <dbReference type="Proteomes" id="UP000542210"/>
    </source>
</evidence>
<dbReference type="Proteomes" id="UP000542210">
    <property type="component" value="Unassembled WGS sequence"/>
</dbReference>
<sequence>MPVRTAVLAVAGVLAMSLTPFLTPAAMAATSQAHDGSAPGQAASARCGERLRAWIDRGDARYAGKVNATSDGGEAEVVVTFEGPEVILRLDRKTAPPQSYRFNSGAPGIAFGDRSGVHVRLDQPRCDRGEVGAARIAIDVTGTVELEGRVERTG</sequence>
<dbReference type="RefSeq" id="WP_184876573.1">
    <property type="nucleotide sequence ID" value="NZ_BOOV01000022.1"/>
</dbReference>
<name>A0A7W7G7J3_9ACTN</name>
<gene>
    <name evidence="2" type="ORF">BJ982_000746</name>
</gene>
<dbReference type="AlphaFoldDB" id="A0A7W7G7J3"/>
<keyword evidence="1" id="KW-0732">Signal</keyword>
<feature type="signal peptide" evidence="1">
    <location>
        <begin position="1"/>
        <end position="28"/>
    </location>
</feature>
<reference evidence="2 3" key="1">
    <citation type="submission" date="2020-08" db="EMBL/GenBank/DDBJ databases">
        <title>Sequencing the genomes of 1000 actinobacteria strains.</title>
        <authorList>
            <person name="Klenk H.-P."/>
        </authorList>
    </citation>
    <scope>NUCLEOTIDE SEQUENCE [LARGE SCALE GENOMIC DNA]</scope>
    <source>
        <strain evidence="2 3">DSM 45784</strain>
    </source>
</reference>